<dbReference type="PIRSF" id="PIRSF006603">
    <property type="entry name" value="DinF"/>
    <property type="match status" value="1"/>
</dbReference>
<proteinExistence type="inferred from homology"/>
<feature type="transmembrane region" description="Helical" evidence="13">
    <location>
        <begin position="133"/>
        <end position="155"/>
    </location>
</feature>
<organism evidence="14 15">
    <name type="scientific">Insulibacter thermoxylanivorax</name>
    <dbReference type="NCBI Taxonomy" id="2749268"/>
    <lineage>
        <taxon>Bacteria</taxon>
        <taxon>Bacillati</taxon>
        <taxon>Bacillota</taxon>
        <taxon>Bacilli</taxon>
        <taxon>Bacillales</taxon>
        <taxon>Paenibacillaceae</taxon>
        <taxon>Insulibacter</taxon>
    </lineage>
</organism>
<keyword evidence="7" id="KW-1003">Cell membrane</keyword>
<evidence type="ECO:0000256" key="4">
    <source>
        <dbReference type="ARBA" id="ARBA00020268"/>
    </source>
</evidence>
<feature type="transmembrane region" description="Helical" evidence="13">
    <location>
        <begin position="167"/>
        <end position="184"/>
    </location>
</feature>
<comment type="subcellular location">
    <subcellularLocation>
        <location evidence="2">Cell membrane</location>
        <topology evidence="2">Multi-pass membrane protein</topology>
    </subcellularLocation>
</comment>
<comment type="caution">
    <text evidence="14">The sequence shown here is derived from an EMBL/GenBank/DDBJ whole genome shotgun (WGS) entry which is preliminary data.</text>
</comment>
<evidence type="ECO:0000313" key="15">
    <source>
        <dbReference type="Proteomes" id="UP000654993"/>
    </source>
</evidence>
<feature type="transmembrane region" description="Helical" evidence="13">
    <location>
        <begin position="54"/>
        <end position="75"/>
    </location>
</feature>
<dbReference type="EMBL" id="BMAQ01000039">
    <property type="protein sequence ID" value="GFR39231.1"/>
    <property type="molecule type" value="Genomic_DNA"/>
</dbReference>
<name>A0A916VH47_9BACL</name>
<keyword evidence="11 13" id="KW-0472">Membrane</keyword>
<keyword evidence="8 13" id="KW-0812">Transmembrane</keyword>
<keyword evidence="15" id="KW-1185">Reference proteome</keyword>
<evidence type="ECO:0000256" key="6">
    <source>
        <dbReference type="ARBA" id="ARBA00022449"/>
    </source>
</evidence>
<dbReference type="InterPro" id="IPR050222">
    <property type="entry name" value="MATE_MdtK"/>
</dbReference>
<dbReference type="AlphaFoldDB" id="A0A916VH47"/>
<dbReference type="GO" id="GO:0015297">
    <property type="term" value="F:antiporter activity"/>
    <property type="evidence" value="ECO:0007669"/>
    <property type="project" value="UniProtKB-KW"/>
</dbReference>
<sequence length="459" mass="50905">MHQTYTLREKIRLFLKLLWPILITQVSYNAMTVVDTMMTGRAGTAQQAGVAVGFNLWMPISIGLGGIILAISPIIGQLLGSGEREKISQAVTQGLYVSLLISVVLITAGVFFLDPVLGLIDIDDPEVYHVAKHYLIAIGFGIIPYFASQVLRYFFDAQGYTGITMKIILLIGLPLNVVLNYLLIFGKLGLPRLGGIGAGAATAVTYWVILFVSILLAARLEVFRSYQLFRRWYRPSLTAWWEQIRIGVPIGLSIFFEASIFSLMTLLVASMFDTVTLAAHQVAMSFSSLMFMMPLSISMTLTIVVAYEVGSRRYDDARQYSVLGVLGALGIMSIGAMLLFFFREPIAYIYNNDRRVIELAAQFFLFAMIYQLSDASQASLQGILRGYKDVTVPFITALIAYWLIGIPSGYWLAQSTGLGPYGFWIGITIGLTCAAIGFFIRLRLVQRRVKQVQIAHAEV</sequence>
<evidence type="ECO:0000256" key="10">
    <source>
        <dbReference type="ARBA" id="ARBA00023065"/>
    </source>
</evidence>
<feature type="transmembrane region" description="Helical" evidence="13">
    <location>
        <begin position="204"/>
        <end position="223"/>
    </location>
</feature>
<keyword evidence="6" id="KW-0050">Antiport</keyword>
<keyword evidence="10" id="KW-0406">Ion transport</keyword>
<feature type="transmembrane region" description="Helical" evidence="13">
    <location>
        <begin position="418"/>
        <end position="440"/>
    </location>
</feature>
<evidence type="ECO:0000256" key="1">
    <source>
        <dbReference type="ARBA" id="ARBA00003408"/>
    </source>
</evidence>
<evidence type="ECO:0000256" key="5">
    <source>
        <dbReference type="ARBA" id="ARBA00022448"/>
    </source>
</evidence>
<dbReference type="Pfam" id="PF01554">
    <property type="entry name" value="MatE"/>
    <property type="match status" value="2"/>
</dbReference>
<dbReference type="RefSeq" id="WP_200967438.1">
    <property type="nucleotide sequence ID" value="NZ_BMAQ01000039.1"/>
</dbReference>
<feature type="transmembrane region" description="Helical" evidence="13">
    <location>
        <begin position="392"/>
        <end position="412"/>
    </location>
</feature>
<reference evidence="14" key="1">
    <citation type="submission" date="2020-08" db="EMBL/GenBank/DDBJ databases">
        <authorList>
            <person name="Uke A."/>
            <person name="Chhe C."/>
            <person name="Baramee S."/>
            <person name="Kosugi A."/>
        </authorList>
    </citation>
    <scope>NUCLEOTIDE SEQUENCE</scope>
    <source>
        <strain evidence="14">DA-C8</strain>
    </source>
</reference>
<evidence type="ECO:0000256" key="2">
    <source>
        <dbReference type="ARBA" id="ARBA00004651"/>
    </source>
</evidence>
<feature type="transmembrane region" description="Helical" evidence="13">
    <location>
        <begin position="95"/>
        <end position="113"/>
    </location>
</feature>
<evidence type="ECO:0000256" key="3">
    <source>
        <dbReference type="ARBA" id="ARBA00010199"/>
    </source>
</evidence>
<dbReference type="GO" id="GO:0006811">
    <property type="term" value="P:monoatomic ion transport"/>
    <property type="evidence" value="ECO:0007669"/>
    <property type="project" value="UniProtKB-KW"/>
</dbReference>
<evidence type="ECO:0000256" key="11">
    <source>
        <dbReference type="ARBA" id="ARBA00023136"/>
    </source>
</evidence>
<dbReference type="PANTHER" id="PTHR43298:SF2">
    <property type="entry name" value="FMN_FAD EXPORTER YEEO-RELATED"/>
    <property type="match status" value="1"/>
</dbReference>
<dbReference type="PANTHER" id="PTHR43298">
    <property type="entry name" value="MULTIDRUG RESISTANCE PROTEIN NORM-RELATED"/>
    <property type="match status" value="1"/>
</dbReference>
<feature type="transmembrane region" description="Helical" evidence="13">
    <location>
        <begin position="289"/>
        <end position="310"/>
    </location>
</feature>
<feature type="transmembrane region" description="Helical" evidence="13">
    <location>
        <begin position="244"/>
        <end position="269"/>
    </location>
</feature>
<reference evidence="14" key="2">
    <citation type="journal article" date="2021" name="Data Brief">
        <title>Draft genome sequence data of the facultative, thermophilic, xylanolytic bacterium Paenibacillus sp. strain DA-C8.</title>
        <authorList>
            <person name="Chhe C."/>
            <person name="Uke A."/>
            <person name="Baramee S."/>
            <person name="Ungkulpasvich U."/>
            <person name="Tachaapaikoon C."/>
            <person name="Pason P."/>
            <person name="Waeonukul R."/>
            <person name="Ratanakhanokchai K."/>
            <person name="Kosugi A."/>
        </authorList>
    </citation>
    <scope>NUCLEOTIDE SEQUENCE</scope>
    <source>
        <strain evidence="14">DA-C8</strain>
    </source>
</reference>
<gene>
    <name evidence="14" type="ORF">PRECH8_25270</name>
</gene>
<comment type="function">
    <text evidence="1">Multidrug efflux pump.</text>
</comment>
<accession>A0A916VH47</accession>
<evidence type="ECO:0000256" key="8">
    <source>
        <dbReference type="ARBA" id="ARBA00022692"/>
    </source>
</evidence>
<evidence type="ECO:0000313" key="14">
    <source>
        <dbReference type="EMBL" id="GFR39231.1"/>
    </source>
</evidence>
<dbReference type="Proteomes" id="UP000654993">
    <property type="component" value="Unassembled WGS sequence"/>
</dbReference>
<dbReference type="InterPro" id="IPR048279">
    <property type="entry name" value="MdtK-like"/>
</dbReference>
<feature type="transmembrane region" description="Helical" evidence="13">
    <location>
        <begin position="322"/>
        <end position="342"/>
    </location>
</feature>
<dbReference type="NCBIfam" id="TIGR00797">
    <property type="entry name" value="matE"/>
    <property type="match status" value="1"/>
</dbReference>
<keyword evidence="5" id="KW-0813">Transport</keyword>
<protein>
    <recommendedName>
        <fullName evidence="4">Probable multidrug resistance protein NorM</fullName>
    </recommendedName>
    <alternativeName>
        <fullName evidence="12">Multidrug-efflux transporter</fullName>
    </alternativeName>
</protein>
<feature type="transmembrane region" description="Helical" evidence="13">
    <location>
        <begin position="12"/>
        <end position="34"/>
    </location>
</feature>
<evidence type="ECO:0000256" key="7">
    <source>
        <dbReference type="ARBA" id="ARBA00022475"/>
    </source>
</evidence>
<dbReference type="InterPro" id="IPR002528">
    <property type="entry name" value="MATE_fam"/>
</dbReference>
<dbReference type="GO" id="GO:0042910">
    <property type="term" value="F:xenobiotic transmembrane transporter activity"/>
    <property type="evidence" value="ECO:0007669"/>
    <property type="project" value="InterPro"/>
</dbReference>
<evidence type="ECO:0000256" key="12">
    <source>
        <dbReference type="ARBA" id="ARBA00031636"/>
    </source>
</evidence>
<dbReference type="GO" id="GO:0005886">
    <property type="term" value="C:plasma membrane"/>
    <property type="evidence" value="ECO:0007669"/>
    <property type="project" value="UniProtKB-SubCell"/>
</dbReference>
<keyword evidence="9 13" id="KW-1133">Transmembrane helix</keyword>
<evidence type="ECO:0000256" key="9">
    <source>
        <dbReference type="ARBA" id="ARBA00022989"/>
    </source>
</evidence>
<evidence type="ECO:0000256" key="13">
    <source>
        <dbReference type="SAM" id="Phobius"/>
    </source>
</evidence>
<comment type="similarity">
    <text evidence="3">Belongs to the multi antimicrobial extrusion (MATE) (TC 2.A.66.1) family.</text>
</comment>
<dbReference type="CDD" id="cd13131">
    <property type="entry name" value="MATE_NorM_like"/>
    <property type="match status" value="1"/>
</dbReference>